<dbReference type="STRING" id="246409.I1BKC8"/>
<dbReference type="InterPro" id="IPR038717">
    <property type="entry name" value="Tc1-like_DDE_dom"/>
</dbReference>
<evidence type="ECO:0000256" key="1">
    <source>
        <dbReference type="SAM" id="MobiDB-lite"/>
    </source>
</evidence>
<keyword evidence="4" id="KW-1185">Reference proteome</keyword>
<feature type="region of interest" description="Disordered" evidence="1">
    <location>
        <begin position="49"/>
        <end position="70"/>
    </location>
</feature>
<dbReference type="Gene3D" id="3.30.420.10">
    <property type="entry name" value="Ribonuclease H-like superfamily/Ribonuclease H"/>
    <property type="match status" value="1"/>
</dbReference>
<dbReference type="GeneID" id="93608334"/>
<dbReference type="OMA" id="WENKSSP"/>
<proteinExistence type="predicted"/>
<dbReference type="RefSeq" id="XP_067512054.1">
    <property type="nucleotide sequence ID" value="XM_067655953.1"/>
</dbReference>
<evidence type="ECO:0000313" key="4">
    <source>
        <dbReference type="Proteomes" id="UP000009138"/>
    </source>
</evidence>
<dbReference type="AlphaFoldDB" id="I1BKC8"/>
<feature type="domain" description="Tc1-like transposase DDE" evidence="2">
    <location>
        <begin position="195"/>
        <end position="284"/>
    </location>
</feature>
<reference evidence="3 4" key="1">
    <citation type="journal article" date="2009" name="PLoS Genet.">
        <title>Genomic analysis of the basal lineage fungus Rhizopus oryzae reveals a whole-genome duplication.</title>
        <authorList>
            <person name="Ma L.-J."/>
            <person name="Ibrahim A.S."/>
            <person name="Skory C."/>
            <person name="Grabherr M.G."/>
            <person name="Burger G."/>
            <person name="Butler M."/>
            <person name="Elias M."/>
            <person name="Idnurm A."/>
            <person name="Lang B.F."/>
            <person name="Sone T."/>
            <person name="Abe A."/>
            <person name="Calvo S.E."/>
            <person name="Corrochano L.M."/>
            <person name="Engels R."/>
            <person name="Fu J."/>
            <person name="Hansberg W."/>
            <person name="Kim J.-M."/>
            <person name="Kodira C.D."/>
            <person name="Koehrsen M.J."/>
            <person name="Liu B."/>
            <person name="Miranda-Saavedra D."/>
            <person name="O'Leary S."/>
            <person name="Ortiz-Castellanos L."/>
            <person name="Poulter R."/>
            <person name="Rodriguez-Romero J."/>
            <person name="Ruiz-Herrera J."/>
            <person name="Shen Y.-Q."/>
            <person name="Zeng Q."/>
            <person name="Galagan J."/>
            <person name="Birren B.W."/>
            <person name="Cuomo C.A."/>
            <person name="Wickes B.L."/>
        </authorList>
    </citation>
    <scope>NUCLEOTIDE SEQUENCE [LARGE SCALE GENOMIC DNA]</scope>
    <source>
        <strain evidence="4">RA 99-880 / ATCC MYA-4621 / FGSC 9543 / NRRL 43880</strain>
    </source>
</reference>
<protein>
    <recommendedName>
        <fullName evidence="2">Tc1-like transposase DDE domain-containing protein</fullName>
    </recommendedName>
</protein>
<dbReference type="OrthoDB" id="2214365at2759"/>
<dbReference type="InParanoid" id="I1BKC8"/>
<dbReference type="PANTHER" id="PTHR46564:SF1">
    <property type="entry name" value="TRANSPOSASE"/>
    <property type="match status" value="1"/>
</dbReference>
<dbReference type="EMBL" id="CH476732">
    <property type="protein sequence ID" value="EIE76658.1"/>
    <property type="molecule type" value="Genomic_DNA"/>
</dbReference>
<evidence type="ECO:0000313" key="3">
    <source>
        <dbReference type="EMBL" id="EIE76658.1"/>
    </source>
</evidence>
<gene>
    <name evidence="3" type="ORF">RO3G_01362</name>
</gene>
<name>I1BKC8_RHIO9</name>
<accession>I1BKC8</accession>
<feature type="region of interest" description="Disordered" evidence="1">
    <location>
        <begin position="173"/>
        <end position="195"/>
    </location>
</feature>
<dbReference type="Pfam" id="PF13358">
    <property type="entry name" value="DDE_3"/>
    <property type="match status" value="1"/>
</dbReference>
<dbReference type="InterPro" id="IPR036397">
    <property type="entry name" value="RNaseH_sf"/>
</dbReference>
<evidence type="ECO:0000259" key="2">
    <source>
        <dbReference type="Pfam" id="PF13358"/>
    </source>
</evidence>
<organism evidence="3 4">
    <name type="scientific">Rhizopus delemar (strain RA 99-880 / ATCC MYA-4621 / FGSC 9543 / NRRL 43880)</name>
    <name type="common">Mucormycosis agent</name>
    <name type="synonym">Rhizopus arrhizus var. delemar</name>
    <dbReference type="NCBI Taxonomy" id="246409"/>
    <lineage>
        <taxon>Eukaryota</taxon>
        <taxon>Fungi</taxon>
        <taxon>Fungi incertae sedis</taxon>
        <taxon>Mucoromycota</taxon>
        <taxon>Mucoromycotina</taxon>
        <taxon>Mucoromycetes</taxon>
        <taxon>Mucorales</taxon>
        <taxon>Mucorineae</taxon>
        <taxon>Rhizopodaceae</taxon>
        <taxon>Rhizopus</taxon>
    </lineage>
</organism>
<dbReference type="VEuPathDB" id="FungiDB:RO3G_01362"/>
<dbReference type="PANTHER" id="PTHR46564">
    <property type="entry name" value="TRANSPOSASE"/>
    <property type="match status" value="1"/>
</dbReference>
<dbReference type="GO" id="GO:0003676">
    <property type="term" value="F:nucleic acid binding"/>
    <property type="evidence" value="ECO:0007669"/>
    <property type="project" value="InterPro"/>
</dbReference>
<dbReference type="eggNOG" id="ENOG502SXJW">
    <property type="taxonomic scope" value="Eukaryota"/>
</dbReference>
<dbReference type="Proteomes" id="UP000009138">
    <property type="component" value="Unassembled WGS sequence"/>
</dbReference>
<sequence>MTTFFYEDGQENLFNEHGEKVYDPMEDVLTQIDDPNIVLETITNRETYLSAKRPEKATGEPSVTKPLKSSNLTKSTKSYSIYSDTTRESFIDRMLEQPQERGLVAKVARELNVKYRTALNWWHIYEETEGVPLTEQFEGFTISKSQMNNHLHEAGFHINMRLNWARSKSGKKPSAVTEISGENTEVNDDSADNNSVKKGTTTAHFVKFMNEVLAVLDAEEAFKGSYIVLDNASIHKSKPMIRKIESKGYRVMYLPPYSPELNPIEQFWAIVKGKMKRDRLMNEENLSSRITDACNDILISDLNGFCNHSKRQIVNCYNKTPF</sequence>